<gene>
    <name evidence="1" type="ORF">PHLCEN_2v6442</name>
</gene>
<dbReference type="OrthoDB" id="2506088at2759"/>
<dbReference type="EMBL" id="MLYV02000624">
    <property type="protein sequence ID" value="PSR81228.1"/>
    <property type="molecule type" value="Genomic_DNA"/>
</dbReference>
<reference evidence="1 2" key="1">
    <citation type="submission" date="2018-02" db="EMBL/GenBank/DDBJ databases">
        <title>Genome sequence of the basidiomycete white-rot fungus Phlebia centrifuga.</title>
        <authorList>
            <person name="Granchi Z."/>
            <person name="Peng M."/>
            <person name="de Vries R.P."/>
            <person name="Hilden K."/>
            <person name="Makela M.R."/>
            <person name="Grigoriev I."/>
            <person name="Riley R."/>
        </authorList>
    </citation>
    <scope>NUCLEOTIDE SEQUENCE [LARGE SCALE GENOMIC DNA]</scope>
    <source>
        <strain evidence="1 2">FBCC195</strain>
    </source>
</reference>
<comment type="caution">
    <text evidence="1">The sequence shown here is derived from an EMBL/GenBank/DDBJ whole genome shotgun (WGS) entry which is preliminary data.</text>
</comment>
<dbReference type="STRING" id="98765.A0A2R6NZG0"/>
<keyword evidence="2" id="KW-1185">Reference proteome</keyword>
<evidence type="ECO:0000313" key="2">
    <source>
        <dbReference type="Proteomes" id="UP000186601"/>
    </source>
</evidence>
<protein>
    <submittedName>
        <fullName evidence="1">Uncharacterized protein</fullName>
    </submittedName>
</protein>
<dbReference type="Proteomes" id="UP000186601">
    <property type="component" value="Unassembled WGS sequence"/>
</dbReference>
<proteinExistence type="predicted"/>
<accession>A0A2R6NZG0</accession>
<dbReference type="AlphaFoldDB" id="A0A2R6NZG0"/>
<evidence type="ECO:0000313" key="1">
    <source>
        <dbReference type="EMBL" id="PSR81228.1"/>
    </source>
</evidence>
<name>A0A2R6NZG0_9APHY</name>
<sequence length="140" mass="15761">MQAEVSANIGGMGNHNCRKCEASGTAEEVESNEGFHALFDAGILRTQEGIRQELQAQVRLACAGVAKPIAMRQTATGIKDAYTQQWIEDLLLRARAEKKENPRQSKAEIQSKLWQWVEDHEDIVYSPFLLLKGILEFLFE</sequence>
<organism evidence="1 2">
    <name type="scientific">Hermanssonia centrifuga</name>
    <dbReference type="NCBI Taxonomy" id="98765"/>
    <lineage>
        <taxon>Eukaryota</taxon>
        <taxon>Fungi</taxon>
        <taxon>Dikarya</taxon>
        <taxon>Basidiomycota</taxon>
        <taxon>Agaricomycotina</taxon>
        <taxon>Agaricomycetes</taxon>
        <taxon>Polyporales</taxon>
        <taxon>Meruliaceae</taxon>
        <taxon>Hermanssonia</taxon>
    </lineage>
</organism>